<gene>
    <name evidence="2" type="ORF">N7492_006080</name>
</gene>
<evidence type="ECO:0000256" key="1">
    <source>
        <dbReference type="SAM" id="MobiDB-lite"/>
    </source>
</evidence>
<keyword evidence="3" id="KW-1185">Reference proteome</keyword>
<reference evidence="2" key="1">
    <citation type="submission" date="2022-11" db="EMBL/GenBank/DDBJ databases">
        <authorList>
            <person name="Petersen C."/>
        </authorList>
    </citation>
    <scope>NUCLEOTIDE SEQUENCE</scope>
    <source>
        <strain evidence="2">IBT 21917</strain>
    </source>
</reference>
<evidence type="ECO:0008006" key="4">
    <source>
        <dbReference type="Google" id="ProtNLM"/>
    </source>
</evidence>
<dbReference type="Pfam" id="PF09692">
    <property type="entry name" value="Arb1"/>
    <property type="match status" value="1"/>
</dbReference>
<proteinExistence type="predicted"/>
<sequence length="533" mass="60431">MSSPPPTGKSISGNLPIRTTKPTVMESFDNPPFRQPQGSTQIASANMTHDELPKLQLSASPSMDKSEDETAQPAAVTSVGHKKKKRRSRRPKSQRGKDRPTGFEEYNADGPLPPYEYEEDRMIYDPVNPSSVDDWLPANSDSRLDSALVRYQFKRRMESERRNIFHKFLQYGGITVGPNFGTGATPRELREMGHKQAMRVRSQTEISKDRDGLEISFTKVARAFLGSFYVRFFNPERETDVKFTTSTLHNFYTYLLFHDVFPEYEEDILEARKTCNLANQELPQGIQLVQQGPGRFNEACSTLFGGSFFVEKLPEGWGAEEGQMSLEKARDIVKFAIAGASPHDQASRFQELANQNALTTEKIEDIHGFEIITVIPPDASLQDFYHEFAPGLTTVGKIRARAFCDPAKSESYRNSKAGLNWEPSTEPEVDFEFLLEEELLQLCYPRLKFMTSVWRLNCGVYYFDDILSTYPTFYTVLANDLMLEWKQPRTVTSEDAKSPEFASDEQVKKAVDAALKLATEDDRKTPEGVEDSD</sequence>
<feature type="compositionally biased region" description="Basic residues" evidence="1">
    <location>
        <begin position="80"/>
        <end position="94"/>
    </location>
</feature>
<dbReference type="GO" id="GO:0031047">
    <property type="term" value="P:regulatory ncRNA-mediated gene silencing"/>
    <property type="evidence" value="ECO:0007669"/>
    <property type="project" value="InterPro"/>
</dbReference>
<protein>
    <recommendedName>
        <fullName evidence="4">Argonaute complex, subunit Arb1</fullName>
    </recommendedName>
</protein>
<dbReference type="InterPro" id="IPR018606">
    <property type="entry name" value="Arb1"/>
</dbReference>
<evidence type="ECO:0000313" key="3">
    <source>
        <dbReference type="Proteomes" id="UP001146351"/>
    </source>
</evidence>
<dbReference type="AlphaFoldDB" id="A0A9W9I3G1"/>
<accession>A0A9W9I3G1</accession>
<dbReference type="OrthoDB" id="435402at2759"/>
<comment type="caution">
    <text evidence="2">The sequence shown here is derived from an EMBL/GenBank/DDBJ whole genome shotgun (WGS) entry which is preliminary data.</text>
</comment>
<name>A0A9W9I3G1_9EURO</name>
<organism evidence="2 3">
    <name type="scientific">Penicillium capsulatum</name>
    <dbReference type="NCBI Taxonomy" id="69766"/>
    <lineage>
        <taxon>Eukaryota</taxon>
        <taxon>Fungi</taxon>
        <taxon>Dikarya</taxon>
        <taxon>Ascomycota</taxon>
        <taxon>Pezizomycotina</taxon>
        <taxon>Eurotiomycetes</taxon>
        <taxon>Eurotiomycetidae</taxon>
        <taxon>Eurotiales</taxon>
        <taxon>Aspergillaceae</taxon>
        <taxon>Penicillium</taxon>
    </lineage>
</organism>
<reference evidence="2" key="2">
    <citation type="journal article" date="2023" name="IMA Fungus">
        <title>Comparative genomic study of the Penicillium genus elucidates a diverse pangenome and 15 lateral gene transfer events.</title>
        <authorList>
            <person name="Petersen C."/>
            <person name="Sorensen T."/>
            <person name="Nielsen M.R."/>
            <person name="Sondergaard T.E."/>
            <person name="Sorensen J.L."/>
            <person name="Fitzpatrick D.A."/>
            <person name="Frisvad J.C."/>
            <person name="Nielsen K.L."/>
        </authorList>
    </citation>
    <scope>NUCLEOTIDE SEQUENCE</scope>
    <source>
        <strain evidence="2">IBT 21917</strain>
    </source>
</reference>
<evidence type="ECO:0000313" key="2">
    <source>
        <dbReference type="EMBL" id="KAJ5165784.1"/>
    </source>
</evidence>
<feature type="compositionally biased region" description="Polar residues" evidence="1">
    <location>
        <begin position="36"/>
        <end position="47"/>
    </location>
</feature>
<dbReference type="GO" id="GO:0033167">
    <property type="term" value="C:ARC complex"/>
    <property type="evidence" value="ECO:0007669"/>
    <property type="project" value="InterPro"/>
</dbReference>
<feature type="region of interest" description="Disordered" evidence="1">
    <location>
        <begin position="1"/>
        <end position="116"/>
    </location>
</feature>
<dbReference type="EMBL" id="JAPQKO010000004">
    <property type="protein sequence ID" value="KAJ5165784.1"/>
    <property type="molecule type" value="Genomic_DNA"/>
</dbReference>
<dbReference type="Proteomes" id="UP001146351">
    <property type="component" value="Unassembled WGS sequence"/>
</dbReference>